<keyword evidence="2" id="KW-0472">Membrane</keyword>
<feature type="compositionally biased region" description="Low complexity" evidence="1">
    <location>
        <begin position="117"/>
        <end position="127"/>
    </location>
</feature>
<dbReference type="InterPro" id="IPR004864">
    <property type="entry name" value="LEA_2"/>
</dbReference>
<feature type="region of interest" description="Disordered" evidence="1">
    <location>
        <begin position="112"/>
        <end position="155"/>
    </location>
</feature>
<name>A0A8H7Y084_PSICU</name>
<feature type="domain" description="Late embryogenesis abundant protein LEA-2 subgroup" evidence="3">
    <location>
        <begin position="244"/>
        <end position="337"/>
    </location>
</feature>
<feature type="compositionally biased region" description="Low complexity" evidence="1">
    <location>
        <begin position="65"/>
        <end position="79"/>
    </location>
</feature>
<feature type="compositionally biased region" description="Acidic residues" evidence="1">
    <location>
        <begin position="50"/>
        <end position="59"/>
    </location>
</feature>
<feature type="transmembrane region" description="Helical" evidence="2">
    <location>
        <begin position="183"/>
        <end position="206"/>
    </location>
</feature>
<dbReference type="Gene3D" id="2.60.40.1820">
    <property type="match status" value="1"/>
</dbReference>
<evidence type="ECO:0000259" key="3">
    <source>
        <dbReference type="Pfam" id="PF03168"/>
    </source>
</evidence>
<keyword evidence="2" id="KW-0812">Transmembrane</keyword>
<sequence length="379" mass="41619">MSYRDPYSGHYAAGASTRYGYESHQQPHYADPQQQQQYPTSQSYRRPYYDDDMANEPEEANPYMSNSNSNGNFNNNAQSYNLNDERHIGEQPDYSYGENARAGAYDYPPVQRDRSVRSVGRSRTGDSFGPARKEASGFDQGEFGPPAVVARKSRTPRALREYRYDHQGNLWTKGGRGRCAGRVCCCSLMTAVFLIVSIVLTLALYARPPNIEIGDVQAVPVNGSVLQMGGSSGLDFQVNLGVAISVSNPNYFSVGLKKIDLELTYPINDTPVGGGETKDINFKANSQTNFTFPFHLTYNPVEDPSSAILSDLLGKCGANPQNVVINYKITLGIRILIITVSPVVSNQFNFRCPVDLSNLSKIAGGLGLREDTNGTSIVT</sequence>
<feature type="region of interest" description="Disordered" evidence="1">
    <location>
        <begin position="18"/>
        <end position="79"/>
    </location>
</feature>
<feature type="compositionally biased region" description="Low complexity" evidence="1">
    <location>
        <begin position="26"/>
        <end position="44"/>
    </location>
</feature>
<evidence type="ECO:0000313" key="4">
    <source>
        <dbReference type="EMBL" id="KAG5171071.1"/>
    </source>
</evidence>
<protein>
    <recommendedName>
        <fullName evidence="3">Late embryogenesis abundant protein LEA-2 subgroup domain-containing protein</fullName>
    </recommendedName>
</protein>
<evidence type="ECO:0000256" key="1">
    <source>
        <dbReference type="SAM" id="MobiDB-lite"/>
    </source>
</evidence>
<accession>A0A8H7Y084</accession>
<comment type="caution">
    <text evidence="4">The sequence shown here is derived from an EMBL/GenBank/DDBJ whole genome shotgun (WGS) entry which is preliminary data.</text>
</comment>
<organism evidence="4">
    <name type="scientific">Psilocybe cubensis</name>
    <name type="common">Psychedelic mushroom</name>
    <name type="synonym">Stropharia cubensis</name>
    <dbReference type="NCBI Taxonomy" id="181762"/>
    <lineage>
        <taxon>Eukaryota</taxon>
        <taxon>Fungi</taxon>
        <taxon>Dikarya</taxon>
        <taxon>Basidiomycota</taxon>
        <taxon>Agaricomycotina</taxon>
        <taxon>Agaricomycetes</taxon>
        <taxon>Agaricomycetidae</taxon>
        <taxon>Agaricales</taxon>
        <taxon>Agaricineae</taxon>
        <taxon>Strophariaceae</taxon>
        <taxon>Psilocybe</taxon>
    </lineage>
</organism>
<dbReference type="Pfam" id="PF03168">
    <property type="entry name" value="LEA_2"/>
    <property type="match status" value="1"/>
</dbReference>
<gene>
    <name evidence="4" type="ORF">JR316_003148</name>
</gene>
<dbReference type="OrthoDB" id="20273at2759"/>
<evidence type="ECO:0000256" key="2">
    <source>
        <dbReference type="SAM" id="Phobius"/>
    </source>
</evidence>
<proteinExistence type="predicted"/>
<dbReference type="AlphaFoldDB" id="A0A8H7Y084"/>
<reference evidence="4" key="1">
    <citation type="submission" date="2021-02" db="EMBL/GenBank/DDBJ databases">
        <title>Psilocybe cubensis genome.</title>
        <authorList>
            <person name="Mckernan K.J."/>
            <person name="Crawford S."/>
            <person name="Trippe A."/>
            <person name="Kane L.T."/>
            <person name="Mclaughlin S."/>
        </authorList>
    </citation>
    <scope>NUCLEOTIDE SEQUENCE [LARGE SCALE GENOMIC DNA]</scope>
    <source>
        <strain evidence="4">MGC-MH-2018</strain>
    </source>
</reference>
<dbReference type="SUPFAM" id="SSF117070">
    <property type="entry name" value="LEA14-like"/>
    <property type="match status" value="1"/>
</dbReference>
<keyword evidence="2" id="KW-1133">Transmembrane helix</keyword>
<dbReference type="EMBL" id="JAFIQS010000003">
    <property type="protein sequence ID" value="KAG5171071.1"/>
    <property type="molecule type" value="Genomic_DNA"/>
</dbReference>